<evidence type="ECO:0000256" key="1">
    <source>
        <dbReference type="ARBA" id="ARBA00001947"/>
    </source>
</evidence>
<evidence type="ECO:0000313" key="6">
    <source>
        <dbReference type="EnsemblMetazoa" id="XP_011664397"/>
    </source>
</evidence>
<feature type="region of interest" description="Disordered" evidence="5">
    <location>
        <begin position="517"/>
        <end position="540"/>
    </location>
</feature>
<evidence type="ECO:0000313" key="7">
    <source>
        <dbReference type="Proteomes" id="UP000007110"/>
    </source>
</evidence>
<name>A0A7M7HLG8_STRPU</name>
<keyword evidence="7" id="KW-1185">Reference proteome</keyword>
<dbReference type="PANTHER" id="PTHR31817">
    <property type="match status" value="1"/>
</dbReference>
<feature type="region of interest" description="Disordered" evidence="5">
    <location>
        <begin position="470"/>
        <end position="494"/>
    </location>
</feature>
<dbReference type="GO" id="GO:0006508">
    <property type="term" value="P:proteolysis"/>
    <property type="evidence" value="ECO:0007669"/>
    <property type="project" value="UniProtKB-KW"/>
</dbReference>
<keyword evidence="4" id="KW-0482">Metalloprotease</keyword>
<dbReference type="RefSeq" id="XP_011664397.1">
    <property type="nucleotide sequence ID" value="XM_011666095.2"/>
</dbReference>
<dbReference type="InterPro" id="IPR012548">
    <property type="entry name" value="MATCAP"/>
</dbReference>
<evidence type="ECO:0000256" key="2">
    <source>
        <dbReference type="ARBA" id="ARBA00022670"/>
    </source>
</evidence>
<dbReference type="PANTHER" id="PTHR31817:SF5">
    <property type="match status" value="1"/>
</dbReference>
<evidence type="ECO:0000256" key="5">
    <source>
        <dbReference type="SAM" id="MobiDB-lite"/>
    </source>
</evidence>
<dbReference type="OMA" id="YRENEPR"/>
<dbReference type="AlphaFoldDB" id="A0A7M7HLG8"/>
<dbReference type="SMART" id="SM01154">
    <property type="entry name" value="DUF1704"/>
    <property type="match status" value="1"/>
</dbReference>
<protein>
    <submittedName>
        <fullName evidence="6">Uncharacterized protein</fullName>
    </submittedName>
</protein>
<feature type="compositionally biased region" description="Basic residues" evidence="5">
    <location>
        <begin position="401"/>
        <end position="419"/>
    </location>
</feature>
<feature type="region of interest" description="Disordered" evidence="5">
    <location>
        <begin position="395"/>
        <end position="441"/>
    </location>
</feature>
<dbReference type="EnsemblMetazoa" id="XM_011666095">
    <property type="protein sequence ID" value="XP_011664397"/>
    <property type="gene ID" value="LOC753836"/>
</dbReference>
<accession>A0A7M7HLG8</accession>
<dbReference type="GeneID" id="753836"/>
<dbReference type="InParanoid" id="A0A7M7HLG8"/>
<organism evidence="6 7">
    <name type="scientific">Strongylocentrotus purpuratus</name>
    <name type="common">Purple sea urchin</name>
    <dbReference type="NCBI Taxonomy" id="7668"/>
    <lineage>
        <taxon>Eukaryota</taxon>
        <taxon>Metazoa</taxon>
        <taxon>Echinodermata</taxon>
        <taxon>Eleutherozoa</taxon>
        <taxon>Echinozoa</taxon>
        <taxon>Echinoidea</taxon>
        <taxon>Euechinoidea</taxon>
        <taxon>Echinacea</taxon>
        <taxon>Camarodonta</taxon>
        <taxon>Echinidea</taxon>
        <taxon>Strongylocentrotidae</taxon>
        <taxon>Strongylocentrotus</taxon>
    </lineage>
</organism>
<sequence>MRKKKSKTRLDSAASSSSSRYQHLHQGVRNPAKKVVIKKYEETPNRYRSKIDPVNLEEQKMQFLKHGQIPHFQFKVAPEKIEEMSHSKKAEIEFTLLQEATWILEKVHQKYGPGDLCVEQMYGERITAEMASKKLSRYLKQDGFDNQITIGWTKDLACSAKMAWYGPNAKANRPEARKYSLWLKDSTENLFLREIGIICLADHEIGTHFLRTVNDGIQPWFSNREQFGLKKIGSHLLLETEEGLATINTLVQASKKFLWFPALLYYTACKAATMTFEELFAHLGHYIENRELRWRYVMRVKRSLPDPAGVGGYGNDQCYFKGAADILRNLDNIDFHLLYAGKVCVESLPRIQRMARMDCIRIPHFMQDMGSYLRILRTIAATNGLNLHQKPSVISKEIGLRRKPKKSKSGGGKKRRSSSKAKVDKTLKKQMSSSDDNLTERSDILDCDEQVDIIFQRTYDQSAMPKLSPSREAIHDQGTSHVTGSENTSPRETKEAWARRFLSKSYIYTCDAQESSEQSDLSASYRENEPRLSPGGRCQSQPTIMNIYEDCQRTPQSQSQVTNHRSFTRLSPLNGISSKHAGLNRNSTSQTKVKRTDRPVSSLLAGMPNVMPTVSSKYRREKCASPVPFSSHRWLLLRRNKCPPNSIH</sequence>
<feature type="compositionally biased region" description="Polar residues" evidence="5">
    <location>
        <begin position="477"/>
        <end position="488"/>
    </location>
</feature>
<dbReference type="KEGG" id="spu:753836"/>
<proteinExistence type="predicted"/>
<keyword evidence="2" id="KW-0645">Protease</keyword>
<feature type="region of interest" description="Disordered" evidence="5">
    <location>
        <begin position="1"/>
        <end position="33"/>
    </location>
</feature>
<evidence type="ECO:0000256" key="4">
    <source>
        <dbReference type="ARBA" id="ARBA00023049"/>
    </source>
</evidence>
<dbReference type="Proteomes" id="UP000007110">
    <property type="component" value="Unassembled WGS sequence"/>
</dbReference>
<dbReference type="OrthoDB" id="449345at2759"/>
<comment type="cofactor">
    <cofactor evidence="1">
        <name>Zn(2+)</name>
        <dbReference type="ChEBI" id="CHEBI:29105"/>
    </cofactor>
</comment>
<dbReference type="GO" id="GO:0008237">
    <property type="term" value="F:metallopeptidase activity"/>
    <property type="evidence" value="ECO:0007669"/>
    <property type="project" value="UniProtKB-KW"/>
</dbReference>
<keyword evidence="3" id="KW-0378">Hydrolase</keyword>
<feature type="region of interest" description="Disordered" evidence="5">
    <location>
        <begin position="573"/>
        <end position="598"/>
    </location>
</feature>
<reference evidence="6" key="2">
    <citation type="submission" date="2021-01" db="UniProtKB">
        <authorList>
            <consortium name="EnsemblMetazoa"/>
        </authorList>
    </citation>
    <scope>IDENTIFICATION</scope>
</reference>
<dbReference type="Pfam" id="PF08014">
    <property type="entry name" value="MATCAP"/>
    <property type="match status" value="1"/>
</dbReference>
<evidence type="ECO:0000256" key="3">
    <source>
        <dbReference type="ARBA" id="ARBA00022801"/>
    </source>
</evidence>
<reference evidence="7" key="1">
    <citation type="submission" date="2015-02" db="EMBL/GenBank/DDBJ databases">
        <title>Genome sequencing for Strongylocentrotus purpuratus.</title>
        <authorList>
            <person name="Murali S."/>
            <person name="Liu Y."/>
            <person name="Vee V."/>
            <person name="English A."/>
            <person name="Wang M."/>
            <person name="Skinner E."/>
            <person name="Han Y."/>
            <person name="Muzny D.M."/>
            <person name="Worley K.C."/>
            <person name="Gibbs R.A."/>
        </authorList>
    </citation>
    <scope>NUCLEOTIDE SEQUENCE</scope>
</reference>